<name>A0A7J5U646_9BACT</name>
<dbReference type="PROSITE" id="PS51318">
    <property type="entry name" value="TAT"/>
    <property type="match status" value="1"/>
</dbReference>
<dbReference type="InterPro" id="IPR006311">
    <property type="entry name" value="TAT_signal"/>
</dbReference>
<dbReference type="PANTHER" id="PTHR42923">
    <property type="entry name" value="PROTOPORPHYRINOGEN OXIDASE"/>
    <property type="match status" value="1"/>
</dbReference>
<dbReference type="GO" id="GO:0016491">
    <property type="term" value="F:oxidoreductase activity"/>
    <property type="evidence" value="ECO:0007669"/>
    <property type="project" value="TreeGrafter"/>
</dbReference>
<keyword evidence="3" id="KW-1185">Reference proteome</keyword>
<evidence type="ECO:0000313" key="2">
    <source>
        <dbReference type="EMBL" id="KAB7732610.1"/>
    </source>
</evidence>
<dbReference type="Proteomes" id="UP000488299">
    <property type="component" value="Unassembled WGS sequence"/>
</dbReference>
<dbReference type="InterPro" id="IPR036188">
    <property type="entry name" value="FAD/NAD-bd_sf"/>
</dbReference>
<reference evidence="2 3" key="1">
    <citation type="submission" date="2019-10" db="EMBL/GenBank/DDBJ databases">
        <title>Rudanella paleaurantiibacter sp. nov., isolated from sludge.</title>
        <authorList>
            <person name="Xu S.Q."/>
        </authorList>
    </citation>
    <scope>NUCLEOTIDE SEQUENCE [LARGE SCALE GENOMIC DNA]</scope>
    <source>
        <strain evidence="2 3">HX-22-17</strain>
    </source>
</reference>
<organism evidence="2 3">
    <name type="scientific">Rudanella paleaurantiibacter</name>
    <dbReference type="NCBI Taxonomy" id="2614655"/>
    <lineage>
        <taxon>Bacteria</taxon>
        <taxon>Pseudomonadati</taxon>
        <taxon>Bacteroidota</taxon>
        <taxon>Cytophagia</taxon>
        <taxon>Cytophagales</taxon>
        <taxon>Cytophagaceae</taxon>
        <taxon>Rudanella</taxon>
    </lineage>
</organism>
<evidence type="ECO:0000313" key="3">
    <source>
        <dbReference type="Proteomes" id="UP000488299"/>
    </source>
</evidence>
<protein>
    <submittedName>
        <fullName evidence="2">FAD-dependent oxidoreductase</fullName>
    </submittedName>
</protein>
<evidence type="ECO:0000256" key="1">
    <source>
        <dbReference type="SAM" id="SignalP"/>
    </source>
</evidence>
<comment type="caution">
    <text evidence="2">The sequence shown here is derived from an EMBL/GenBank/DDBJ whole genome shotgun (WGS) entry which is preliminary data.</text>
</comment>
<dbReference type="AlphaFoldDB" id="A0A7J5U646"/>
<dbReference type="EMBL" id="WELI01000001">
    <property type="protein sequence ID" value="KAB7732610.1"/>
    <property type="molecule type" value="Genomic_DNA"/>
</dbReference>
<dbReference type="Gene3D" id="3.50.50.60">
    <property type="entry name" value="FAD/NAD(P)-binding domain"/>
    <property type="match status" value="1"/>
</dbReference>
<accession>A0A7J5U646</accession>
<sequence length="552" mass="60502">MERRAMKPNRRTFLTQTALGVAALATAPLLPGCRTAQAIPGQTLGPNHRAGHWLRGPLPDLTHTAPAETHSAEVVIVGGGIAGLSARRWLAKAGITDVLLLELEEKTGGNSAAGQNSVSAYPWGAHYLPIPDIRNRELLDFLAEAGSITGYNQAGLPLYNEYHLCHDPEERLFINGHWQEGLVPEIGVPTRDRDQIRRFFAEIETLRQAVGTDGRDAFAIPLDHSSADARYRNLDMQSFADYLTQKGFTSPYLRWYLNYCCQDDYGISLEQTSAWAGLHYFAGRKGRAANAPGSAVLTWPEGNAFLADQLRQQAETPTCTNTLAFSLEQTETGVRVLARDLARNRTVAINARTAILATPAFITRRLLGKAAPAAAPQPLTHTPWVVANLTVDALPQGPGVPLCWDNVVYGTDSVGYISANHQHLHDSPQRVITFYKPLTGHTSAQVSEARKRAYGTTREEWITEILAELETAHPSISQHVQEIDIWVWGHGMAAPAVGALWHSNRTVQSQPIGHSIYFAHTDYSGISIFEEAFYSGIRSAQAILANRQSTAL</sequence>
<dbReference type="Pfam" id="PF13450">
    <property type="entry name" value="NAD_binding_8"/>
    <property type="match status" value="1"/>
</dbReference>
<dbReference type="InterPro" id="IPR050464">
    <property type="entry name" value="Zeta_carotene_desat/Oxidored"/>
</dbReference>
<dbReference type="NCBIfam" id="TIGR01409">
    <property type="entry name" value="TAT_signal_seq"/>
    <property type="match status" value="1"/>
</dbReference>
<proteinExistence type="predicted"/>
<gene>
    <name evidence="2" type="ORF">F5984_01235</name>
</gene>
<feature type="signal peptide" evidence="1">
    <location>
        <begin position="1"/>
        <end position="38"/>
    </location>
</feature>
<dbReference type="PANTHER" id="PTHR42923:SF39">
    <property type="entry name" value="AMINO OXIDASE"/>
    <property type="match status" value="1"/>
</dbReference>
<dbReference type="InterPro" id="IPR019546">
    <property type="entry name" value="TAT_signal_bac_arc"/>
</dbReference>
<dbReference type="SUPFAM" id="SSF51905">
    <property type="entry name" value="FAD/NAD(P)-binding domain"/>
    <property type="match status" value="1"/>
</dbReference>
<feature type="chain" id="PRO_5029709598" evidence="1">
    <location>
        <begin position="39"/>
        <end position="552"/>
    </location>
</feature>
<keyword evidence="1" id="KW-0732">Signal</keyword>